<dbReference type="EMBL" id="JAXCGZ010004160">
    <property type="protein sequence ID" value="KAK7082155.1"/>
    <property type="molecule type" value="Genomic_DNA"/>
</dbReference>
<feature type="non-terminal residue" evidence="1">
    <location>
        <position position="71"/>
    </location>
</feature>
<dbReference type="Proteomes" id="UP001381693">
    <property type="component" value="Unassembled WGS sequence"/>
</dbReference>
<sequence>ISSTLHDEMSLYFVYKQHKKTLGSLISINMPGKIKPWFQVISNLKTQRVNVFYHIKEDTKTHQASFLMPEK</sequence>
<proteinExistence type="predicted"/>
<accession>A0AAN8XCW3</accession>
<evidence type="ECO:0000313" key="2">
    <source>
        <dbReference type="Proteomes" id="UP001381693"/>
    </source>
</evidence>
<comment type="caution">
    <text evidence="1">The sequence shown here is derived from an EMBL/GenBank/DDBJ whole genome shotgun (WGS) entry which is preliminary data.</text>
</comment>
<feature type="non-terminal residue" evidence="1">
    <location>
        <position position="1"/>
    </location>
</feature>
<reference evidence="1 2" key="1">
    <citation type="submission" date="2023-11" db="EMBL/GenBank/DDBJ databases">
        <title>Halocaridina rubra genome assembly.</title>
        <authorList>
            <person name="Smith C."/>
        </authorList>
    </citation>
    <scope>NUCLEOTIDE SEQUENCE [LARGE SCALE GENOMIC DNA]</scope>
    <source>
        <strain evidence="1">EP-1</strain>
        <tissue evidence="1">Whole</tissue>
    </source>
</reference>
<protein>
    <submittedName>
        <fullName evidence="1">Uncharacterized protein</fullName>
    </submittedName>
</protein>
<name>A0AAN8XCW3_HALRR</name>
<dbReference type="AlphaFoldDB" id="A0AAN8XCW3"/>
<keyword evidence="2" id="KW-1185">Reference proteome</keyword>
<organism evidence="1 2">
    <name type="scientific">Halocaridina rubra</name>
    <name type="common">Hawaiian red shrimp</name>
    <dbReference type="NCBI Taxonomy" id="373956"/>
    <lineage>
        <taxon>Eukaryota</taxon>
        <taxon>Metazoa</taxon>
        <taxon>Ecdysozoa</taxon>
        <taxon>Arthropoda</taxon>
        <taxon>Crustacea</taxon>
        <taxon>Multicrustacea</taxon>
        <taxon>Malacostraca</taxon>
        <taxon>Eumalacostraca</taxon>
        <taxon>Eucarida</taxon>
        <taxon>Decapoda</taxon>
        <taxon>Pleocyemata</taxon>
        <taxon>Caridea</taxon>
        <taxon>Atyoidea</taxon>
        <taxon>Atyidae</taxon>
        <taxon>Halocaridina</taxon>
    </lineage>
</organism>
<gene>
    <name evidence="1" type="ORF">SK128_027373</name>
</gene>
<evidence type="ECO:0000313" key="1">
    <source>
        <dbReference type="EMBL" id="KAK7082155.1"/>
    </source>
</evidence>